<evidence type="ECO:0000256" key="2">
    <source>
        <dbReference type="ARBA" id="ARBA00022448"/>
    </source>
</evidence>
<dbReference type="STRING" id="1189621.A3SI_11564"/>
<keyword evidence="4 6" id="KW-0067">ATP-binding</keyword>
<evidence type="ECO:0000313" key="6">
    <source>
        <dbReference type="EMBL" id="EIM76000.1"/>
    </source>
</evidence>
<dbReference type="InterPro" id="IPR003593">
    <property type="entry name" value="AAA+_ATPase"/>
</dbReference>
<dbReference type="GO" id="GO:0005524">
    <property type="term" value="F:ATP binding"/>
    <property type="evidence" value="ECO:0007669"/>
    <property type="project" value="UniProtKB-KW"/>
</dbReference>
<dbReference type="PANTHER" id="PTHR43335:SF4">
    <property type="entry name" value="ABC TRANSPORTER, ATP-BINDING PROTEIN"/>
    <property type="match status" value="1"/>
</dbReference>
<dbReference type="Gene3D" id="3.40.50.300">
    <property type="entry name" value="P-loop containing nucleotide triphosphate hydrolases"/>
    <property type="match status" value="1"/>
</dbReference>
<dbReference type="Pfam" id="PF00005">
    <property type="entry name" value="ABC_tran"/>
    <property type="match status" value="1"/>
</dbReference>
<dbReference type="GO" id="GO:0016887">
    <property type="term" value="F:ATP hydrolysis activity"/>
    <property type="evidence" value="ECO:0007669"/>
    <property type="project" value="InterPro"/>
</dbReference>
<proteinExistence type="inferred from homology"/>
<dbReference type="SUPFAM" id="SSF52540">
    <property type="entry name" value="P-loop containing nucleoside triphosphate hydrolases"/>
    <property type="match status" value="1"/>
</dbReference>
<feature type="domain" description="ABC transporter" evidence="5">
    <location>
        <begin position="18"/>
        <end position="247"/>
    </location>
</feature>
<evidence type="ECO:0000256" key="3">
    <source>
        <dbReference type="ARBA" id="ARBA00022741"/>
    </source>
</evidence>
<evidence type="ECO:0000259" key="5">
    <source>
        <dbReference type="PROSITE" id="PS50893"/>
    </source>
</evidence>
<gene>
    <name evidence="6" type="ORF">A3SI_11564</name>
</gene>
<accession>I5C2E8</accession>
<dbReference type="InterPro" id="IPR027417">
    <property type="entry name" value="P-loop_NTPase"/>
</dbReference>
<sequence>MGRHPVWPTPFFIDMQQLSIRGVTKAYEGQRVLHDVQFEAQRGRILGFLGPNGAGKSTTMKIIMGYLEADSGQVLLEDWDSRENPIAFRRHLGYLPEQNPLYTDMYVREFLAFMAGLYKVPAGQRKDRIQYLLEACGLLPEAHKKIQQLSKGYKQRVGLAKALLHDPAVVLLDEPTTGLDPNQLLAIRQLIQEVAKDKIVVLSTHIMQEVEALCDDVVILSAGRVVAKSTLDELTTARGMEQVELELEQPFAGAIGEGPWQRVTGAGTQRLLFEGDNRHALQTAVLAFIQREALAVRRLQVRRDSLEDVFYNLTQGKNARATLEGNQ</sequence>
<dbReference type="InterPro" id="IPR003439">
    <property type="entry name" value="ABC_transporter-like_ATP-bd"/>
</dbReference>
<name>I5C2E8_9BACT</name>
<reference evidence="6 7" key="1">
    <citation type="submission" date="2012-05" db="EMBL/GenBank/DDBJ databases">
        <title>Genome sequence of Nitritalea halalkaliphila LW7.</title>
        <authorList>
            <person name="Jangir P.K."/>
            <person name="Singh A."/>
            <person name="Shivaji S."/>
            <person name="Sharma R."/>
        </authorList>
    </citation>
    <scope>NUCLEOTIDE SEQUENCE [LARGE SCALE GENOMIC DNA]</scope>
    <source>
        <strain evidence="6 7">LW7</strain>
    </source>
</reference>
<dbReference type="AlphaFoldDB" id="I5C2E8"/>
<organism evidence="6 7">
    <name type="scientific">Nitritalea halalkaliphila LW7</name>
    <dbReference type="NCBI Taxonomy" id="1189621"/>
    <lineage>
        <taxon>Bacteria</taxon>
        <taxon>Pseudomonadati</taxon>
        <taxon>Bacteroidota</taxon>
        <taxon>Cytophagia</taxon>
        <taxon>Cytophagales</taxon>
        <taxon>Cyclobacteriaceae</taxon>
        <taxon>Nitritalea</taxon>
    </lineage>
</organism>
<dbReference type="Proteomes" id="UP000005551">
    <property type="component" value="Unassembled WGS sequence"/>
</dbReference>
<protein>
    <submittedName>
        <fullName evidence="6">Gliding motility-associated ABC transporter ATP-binding subunit GldA</fullName>
    </submittedName>
</protein>
<dbReference type="RefSeq" id="WP_009055369.1">
    <property type="nucleotide sequence ID" value="NZ_AJYA01000024.1"/>
</dbReference>
<dbReference type="SMART" id="SM00382">
    <property type="entry name" value="AAA"/>
    <property type="match status" value="1"/>
</dbReference>
<evidence type="ECO:0000256" key="4">
    <source>
        <dbReference type="ARBA" id="ARBA00022840"/>
    </source>
</evidence>
<dbReference type="EMBL" id="AJYA01000024">
    <property type="protein sequence ID" value="EIM76000.1"/>
    <property type="molecule type" value="Genomic_DNA"/>
</dbReference>
<dbReference type="PROSITE" id="PS50893">
    <property type="entry name" value="ABC_TRANSPORTER_2"/>
    <property type="match status" value="1"/>
</dbReference>
<keyword evidence="2" id="KW-0813">Transport</keyword>
<evidence type="ECO:0000256" key="1">
    <source>
        <dbReference type="ARBA" id="ARBA00005417"/>
    </source>
</evidence>
<dbReference type="PANTHER" id="PTHR43335">
    <property type="entry name" value="ABC TRANSPORTER, ATP-BINDING PROTEIN"/>
    <property type="match status" value="1"/>
</dbReference>
<keyword evidence="7" id="KW-1185">Reference proteome</keyword>
<comment type="similarity">
    <text evidence="1">Belongs to the ABC transporter superfamily.</text>
</comment>
<evidence type="ECO:0000313" key="7">
    <source>
        <dbReference type="Proteomes" id="UP000005551"/>
    </source>
</evidence>
<keyword evidence="3" id="KW-0547">Nucleotide-binding</keyword>
<comment type="caution">
    <text evidence="6">The sequence shown here is derived from an EMBL/GenBank/DDBJ whole genome shotgun (WGS) entry which is preliminary data.</text>
</comment>